<keyword evidence="2" id="KW-0238">DNA-binding</keyword>
<dbReference type="SMART" id="SM00354">
    <property type="entry name" value="HTH_LACI"/>
    <property type="match status" value="1"/>
</dbReference>
<dbReference type="InterPro" id="IPR046335">
    <property type="entry name" value="LacI/GalR-like_sensor"/>
</dbReference>
<evidence type="ECO:0000313" key="5">
    <source>
        <dbReference type="EMBL" id="RUT36315.1"/>
    </source>
</evidence>
<gene>
    <name evidence="5" type="ORF">EJP77_04815</name>
</gene>
<dbReference type="PANTHER" id="PTHR30146">
    <property type="entry name" value="LACI-RELATED TRANSCRIPTIONAL REPRESSOR"/>
    <property type="match status" value="1"/>
</dbReference>
<dbReference type="SUPFAM" id="SSF53822">
    <property type="entry name" value="Periplasmic binding protein-like I"/>
    <property type="match status" value="1"/>
</dbReference>
<dbReference type="RefSeq" id="WP_127198008.1">
    <property type="nucleotide sequence ID" value="NZ_RZNX01000001.1"/>
</dbReference>
<dbReference type="PROSITE" id="PS50932">
    <property type="entry name" value="HTH_LACI_2"/>
    <property type="match status" value="1"/>
</dbReference>
<evidence type="ECO:0000256" key="3">
    <source>
        <dbReference type="ARBA" id="ARBA00023163"/>
    </source>
</evidence>
<dbReference type="InterPro" id="IPR010982">
    <property type="entry name" value="Lambda_DNA-bd_dom_sf"/>
</dbReference>
<keyword evidence="3" id="KW-0804">Transcription</keyword>
<protein>
    <submittedName>
        <fullName evidence="5">LacI family transcriptional regulator</fullName>
    </submittedName>
</protein>
<dbReference type="EMBL" id="RZNX01000001">
    <property type="protein sequence ID" value="RUT36315.1"/>
    <property type="molecule type" value="Genomic_DNA"/>
</dbReference>
<dbReference type="OrthoDB" id="2026446at2"/>
<evidence type="ECO:0000256" key="2">
    <source>
        <dbReference type="ARBA" id="ARBA00023125"/>
    </source>
</evidence>
<dbReference type="Gene3D" id="1.10.260.40">
    <property type="entry name" value="lambda repressor-like DNA-binding domains"/>
    <property type="match status" value="1"/>
</dbReference>
<dbReference type="Pfam" id="PF00356">
    <property type="entry name" value="LacI"/>
    <property type="match status" value="1"/>
</dbReference>
<dbReference type="GO" id="GO:0003700">
    <property type="term" value="F:DNA-binding transcription factor activity"/>
    <property type="evidence" value="ECO:0007669"/>
    <property type="project" value="TreeGrafter"/>
</dbReference>
<dbReference type="Pfam" id="PF13377">
    <property type="entry name" value="Peripla_BP_3"/>
    <property type="match status" value="1"/>
</dbReference>
<dbReference type="SUPFAM" id="SSF47413">
    <property type="entry name" value="lambda repressor-like DNA-binding domains"/>
    <property type="match status" value="1"/>
</dbReference>
<feature type="domain" description="HTH lacI-type" evidence="4">
    <location>
        <begin position="7"/>
        <end position="52"/>
    </location>
</feature>
<name>A0A433XQF2_9BACL</name>
<reference evidence="5 6" key="1">
    <citation type="submission" date="2018-12" db="EMBL/GenBank/DDBJ databases">
        <authorList>
            <person name="Sun L."/>
            <person name="Chen Z."/>
        </authorList>
    </citation>
    <scope>NUCLEOTIDE SEQUENCE [LARGE SCALE GENOMIC DNA]</scope>
    <source>
        <strain evidence="5 6">3-5-3</strain>
    </source>
</reference>
<organism evidence="5 6">
    <name type="scientific">Paenibacillus zeisoli</name>
    <dbReference type="NCBI Taxonomy" id="2496267"/>
    <lineage>
        <taxon>Bacteria</taxon>
        <taxon>Bacillati</taxon>
        <taxon>Bacillota</taxon>
        <taxon>Bacilli</taxon>
        <taxon>Bacillales</taxon>
        <taxon>Paenibacillaceae</taxon>
        <taxon>Paenibacillus</taxon>
    </lineage>
</organism>
<comment type="caution">
    <text evidence="5">The sequence shown here is derived from an EMBL/GenBank/DDBJ whole genome shotgun (WGS) entry which is preliminary data.</text>
</comment>
<sequence>MARVKKVSMQDIADRLQISKNAVSLALMDKKGVSDEMRGRIIQTAKEMGYGPYGKKQVEHPNVLVVVPDRITSYDDNDHFHFYHDMIWGLESSIRKSGYNAIIVRVDLGMEQNLILPGQFEDIHYAGIILFGIMEKAYAEMIWKLDTPLVMLDSYYRDLPCPAVTSANMEGAYQAADYLIGRGHKQIGFIGPTNLTTSHEERWYGFWRAIQQEGVQIEEKWCLTYSSGFESTGREISEFLGRMDDMPTAFFCGNDRIALLLSEALQERGLKVPADVSIMGFDDLNMSAASAPPLTTMRVNKIGMCNAAVEMLISQQKSSREAVRWSIHPELVERSSTAGL</sequence>
<dbReference type="AlphaFoldDB" id="A0A433XQF2"/>
<dbReference type="InterPro" id="IPR000843">
    <property type="entry name" value="HTH_LacI"/>
</dbReference>
<accession>A0A433XQF2</accession>
<proteinExistence type="predicted"/>
<dbReference type="Gene3D" id="3.40.50.2300">
    <property type="match status" value="2"/>
</dbReference>
<evidence type="ECO:0000313" key="6">
    <source>
        <dbReference type="Proteomes" id="UP000272464"/>
    </source>
</evidence>
<dbReference type="CDD" id="cd01392">
    <property type="entry name" value="HTH_LacI"/>
    <property type="match status" value="1"/>
</dbReference>
<dbReference type="GO" id="GO:0000976">
    <property type="term" value="F:transcription cis-regulatory region binding"/>
    <property type="evidence" value="ECO:0007669"/>
    <property type="project" value="TreeGrafter"/>
</dbReference>
<dbReference type="InterPro" id="IPR028082">
    <property type="entry name" value="Peripla_BP_I"/>
</dbReference>
<evidence type="ECO:0000256" key="1">
    <source>
        <dbReference type="ARBA" id="ARBA00023015"/>
    </source>
</evidence>
<dbReference type="PANTHER" id="PTHR30146:SF109">
    <property type="entry name" value="HTH-TYPE TRANSCRIPTIONAL REGULATOR GALS"/>
    <property type="match status" value="1"/>
</dbReference>
<evidence type="ECO:0000259" key="4">
    <source>
        <dbReference type="PROSITE" id="PS50932"/>
    </source>
</evidence>
<keyword evidence="1" id="KW-0805">Transcription regulation</keyword>
<keyword evidence="6" id="KW-1185">Reference proteome</keyword>
<dbReference type="Proteomes" id="UP000272464">
    <property type="component" value="Unassembled WGS sequence"/>
</dbReference>